<sequence length="71" mass="8074">MESTQQYNDFLNAFYNKILRACSDLPGDLYTNIVTVLRSHAGTKNAALMLEVIHFAFNVVKYDIEVSKIFA</sequence>
<evidence type="ECO:0000313" key="2">
    <source>
        <dbReference type="Proteomes" id="UP001458880"/>
    </source>
</evidence>
<accession>A0AAW1HWG3</accession>
<reference evidence="1 2" key="1">
    <citation type="journal article" date="2024" name="BMC Genomics">
        <title>De novo assembly and annotation of Popillia japonica's genome with initial clues to its potential as an invasive pest.</title>
        <authorList>
            <person name="Cucini C."/>
            <person name="Boschi S."/>
            <person name="Funari R."/>
            <person name="Cardaioli E."/>
            <person name="Iannotti N."/>
            <person name="Marturano G."/>
            <person name="Paoli F."/>
            <person name="Bruttini M."/>
            <person name="Carapelli A."/>
            <person name="Frati F."/>
            <person name="Nardi F."/>
        </authorList>
    </citation>
    <scope>NUCLEOTIDE SEQUENCE [LARGE SCALE GENOMIC DNA]</scope>
    <source>
        <strain evidence="1">DMR45628</strain>
    </source>
</reference>
<proteinExistence type="predicted"/>
<comment type="caution">
    <text evidence="1">The sequence shown here is derived from an EMBL/GenBank/DDBJ whole genome shotgun (WGS) entry which is preliminary data.</text>
</comment>
<dbReference type="Proteomes" id="UP001458880">
    <property type="component" value="Unassembled WGS sequence"/>
</dbReference>
<evidence type="ECO:0000313" key="1">
    <source>
        <dbReference type="EMBL" id="KAK9680989.1"/>
    </source>
</evidence>
<keyword evidence="2" id="KW-1185">Reference proteome</keyword>
<name>A0AAW1HWG3_POPJA</name>
<gene>
    <name evidence="1" type="ORF">QE152_g38676</name>
</gene>
<organism evidence="1 2">
    <name type="scientific">Popillia japonica</name>
    <name type="common">Japanese beetle</name>
    <dbReference type="NCBI Taxonomy" id="7064"/>
    <lineage>
        <taxon>Eukaryota</taxon>
        <taxon>Metazoa</taxon>
        <taxon>Ecdysozoa</taxon>
        <taxon>Arthropoda</taxon>
        <taxon>Hexapoda</taxon>
        <taxon>Insecta</taxon>
        <taxon>Pterygota</taxon>
        <taxon>Neoptera</taxon>
        <taxon>Endopterygota</taxon>
        <taxon>Coleoptera</taxon>
        <taxon>Polyphaga</taxon>
        <taxon>Scarabaeiformia</taxon>
        <taxon>Scarabaeidae</taxon>
        <taxon>Rutelinae</taxon>
        <taxon>Popillia</taxon>
    </lineage>
</organism>
<protein>
    <submittedName>
        <fullName evidence="1">Uncharacterized protein</fullName>
    </submittedName>
</protein>
<dbReference type="EMBL" id="JASPKY010000856">
    <property type="protein sequence ID" value="KAK9680989.1"/>
    <property type="molecule type" value="Genomic_DNA"/>
</dbReference>
<dbReference type="AlphaFoldDB" id="A0AAW1HWG3"/>